<dbReference type="SUPFAM" id="SSF109604">
    <property type="entry name" value="HD-domain/PDEase-like"/>
    <property type="match status" value="1"/>
</dbReference>
<proteinExistence type="predicted"/>
<dbReference type="EMBL" id="CP002581">
    <property type="protein sequence ID" value="AJK48766.1"/>
    <property type="molecule type" value="Genomic_DNA"/>
</dbReference>
<dbReference type="KEGG" id="bgp:BGL_2c06820"/>
<dbReference type="RefSeq" id="WP_042627347.1">
    <property type="nucleotide sequence ID" value="NZ_CP002581.1"/>
</dbReference>
<organism evidence="1 2">
    <name type="scientific">Burkholderia plantarii</name>
    <dbReference type="NCBI Taxonomy" id="41899"/>
    <lineage>
        <taxon>Bacteria</taxon>
        <taxon>Pseudomonadati</taxon>
        <taxon>Pseudomonadota</taxon>
        <taxon>Betaproteobacteria</taxon>
        <taxon>Burkholderiales</taxon>
        <taxon>Burkholderiaceae</taxon>
        <taxon>Burkholderia</taxon>
    </lineage>
</organism>
<evidence type="ECO:0008006" key="3">
    <source>
        <dbReference type="Google" id="ProtNLM"/>
    </source>
</evidence>
<evidence type="ECO:0000313" key="2">
    <source>
        <dbReference type="Proteomes" id="UP000031838"/>
    </source>
</evidence>
<accession>A0A0B6S943</accession>
<reference evidence="2" key="1">
    <citation type="submission" date="2011-03" db="EMBL/GenBank/DDBJ databases">
        <authorList>
            <person name="Voget S."/>
            <person name="Streit W.R."/>
            <person name="Jaeger K.E."/>
            <person name="Daniel R."/>
        </authorList>
    </citation>
    <scope>NUCLEOTIDE SEQUENCE [LARGE SCALE GENOMIC DNA]</scope>
    <source>
        <strain evidence="2">PG1</strain>
    </source>
</reference>
<dbReference type="HOGENOM" id="CLU_070871_0_0_4"/>
<reference evidence="1 2" key="2">
    <citation type="journal article" date="2016" name="Appl. Microbiol. Biotechnol.">
        <title>Mutations improving production and secretion of extracellular lipase by Burkholderia glumae PG1.</title>
        <authorList>
            <person name="Knapp A."/>
            <person name="Voget S."/>
            <person name="Gao R."/>
            <person name="Zaburannyi N."/>
            <person name="Krysciak D."/>
            <person name="Breuer M."/>
            <person name="Hauer B."/>
            <person name="Streit W.R."/>
            <person name="Muller R."/>
            <person name="Daniel R."/>
            <person name="Jaeger K.E."/>
        </authorList>
    </citation>
    <scope>NUCLEOTIDE SEQUENCE [LARGE SCALE GENOMIC DNA]</scope>
    <source>
        <strain evidence="1 2">PG1</strain>
    </source>
</reference>
<sequence>MRAALSGMGGEVAGVCIPSTPVAVAAAESARAALPPVLLGHACRVFVFAALHARRVGLACEAGALFVGALYANMGLSAAYARSMVRYELDSADAARGLLRLHGASEQLRDEVWLAIALHTTPGLPARVSPLARVLALAVSTDLTGSHYYTYTHHERAGVLASYPRGAGFGEAVIGAFGRGLAHRPRTTAGTAWADVLDRIDPDYCRENFCGRILGSPWRD</sequence>
<dbReference type="Proteomes" id="UP000031838">
    <property type="component" value="Chromosome 2"/>
</dbReference>
<dbReference type="AlphaFoldDB" id="A0A0B6S943"/>
<keyword evidence="2" id="KW-1185">Reference proteome</keyword>
<name>A0A0B6S943_BURPL</name>
<dbReference type="OrthoDB" id="8478129at2"/>
<protein>
    <recommendedName>
        <fullName evidence="3">Phosphohydrolase</fullName>
    </recommendedName>
</protein>
<dbReference type="PANTHER" id="PTHR35569:SF1">
    <property type="entry name" value="CYANAMIDE HYDRATASE DDI2-RELATED"/>
    <property type="match status" value="1"/>
</dbReference>
<gene>
    <name evidence="1" type="ORF">BGL_2c06820</name>
</gene>
<dbReference type="PANTHER" id="PTHR35569">
    <property type="entry name" value="CYANAMIDE HYDRATASE DDI2-RELATED"/>
    <property type="match status" value="1"/>
</dbReference>
<evidence type="ECO:0000313" key="1">
    <source>
        <dbReference type="EMBL" id="AJK48766.1"/>
    </source>
</evidence>